<dbReference type="Proteomes" id="UP000178138">
    <property type="component" value="Unassembled WGS sequence"/>
</dbReference>
<dbReference type="InterPro" id="IPR002477">
    <property type="entry name" value="Peptidoglycan-bd-like"/>
</dbReference>
<organism evidence="3 4">
    <name type="scientific">Candidatus Nomurabacteria bacterium RIFOXYA2_FULL_42_12</name>
    <dbReference type="NCBI Taxonomy" id="1801801"/>
    <lineage>
        <taxon>Bacteria</taxon>
        <taxon>Candidatus Nomuraibacteriota</taxon>
    </lineage>
</organism>
<dbReference type="SUPFAM" id="SSF47090">
    <property type="entry name" value="PGBD-like"/>
    <property type="match status" value="1"/>
</dbReference>
<keyword evidence="1" id="KW-0472">Membrane</keyword>
<keyword evidence="1" id="KW-0812">Transmembrane</keyword>
<reference evidence="3 4" key="1">
    <citation type="journal article" date="2016" name="Nat. Commun.">
        <title>Thousands of microbial genomes shed light on interconnected biogeochemical processes in an aquifer system.</title>
        <authorList>
            <person name="Anantharaman K."/>
            <person name="Brown C.T."/>
            <person name="Hug L.A."/>
            <person name="Sharon I."/>
            <person name="Castelle C.J."/>
            <person name="Probst A.J."/>
            <person name="Thomas B.C."/>
            <person name="Singh A."/>
            <person name="Wilkins M.J."/>
            <person name="Karaoz U."/>
            <person name="Brodie E.L."/>
            <person name="Williams K.H."/>
            <person name="Hubbard S.S."/>
            <person name="Banfield J.F."/>
        </authorList>
    </citation>
    <scope>NUCLEOTIDE SEQUENCE [LARGE SCALE GENOMIC DNA]</scope>
</reference>
<dbReference type="EMBL" id="MFVZ01000004">
    <property type="protein sequence ID" value="OGJ08397.1"/>
    <property type="molecule type" value="Genomic_DNA"/>
</dbReference>
<keyword evidence="1" id="KW-1133">Transmembrane helix</keyword>
<dbReference type="Pfam" id="PF01471">
    <property type="entry name" value="PG_binding_1"/>
    <property type="match status" value="1"/>
</dbReference>
<evidence type="ECO:0000256" key="1">
    <source>
        <dbReference type="SAM" id="Phobius"/>
    </source>
</evidence>
<gene>
    <name evidence="3" type="ORF">A2225_01540</name>
</gene>
<evidence type="ECO:0000259" key="2">
    <source>
        <dbReference type="Pfam" id="PF01471"/>
    </source>
</evidence>
<feature type="domain" description="Peptidoglycan binding-like" evidence="2">
    <location>
        <begin position="129"/>
        <end position="184"/>
    </location>
</feature>
<evidence type="ECO:0000313" key="3">
    <source>
        <dbReference type="EMBL" id="OGJ08397.1"/>
    </source>
</evidence>
<sequence>MSKRNSTLLIIILALIIIGFFGFLYFQKSPAAPTEEGPGTNFFSQFNPFGASKPMPSPVTPPVDISGYEPELGSEIIGAKLMKVSSVPVAGFIVFQKERLIDVPIIIPTTTPSAPYDFGSTTLKNGSVGGAVEEIQRFLNDTLSLGLEPDGVFDTEIADVIKQWQSDNKLVADGIVGAKTKAQMYSSVNQKMETTKPTPPLTEFVPAVRYVDKATGNIYQTFTDKIEERKFSTALIPKVYEAFFGSKGEFVVMRYLNADGRTVETFVGNLPKEHLGADTTPDEIKGSFLPKDAKDVSVSANAESIFYLFNVGDNMVGTTLNLLNNKKVQVFDSPFAEWLSWWPNNKMITLTTRPAYGIPGYMYGVDPTSSNKHLNKIFGGINGLTTLPSPNGKLVLYGDGGLSLSVYHTDTKVSDLLGTRTLPEKCVWDRASDAVYCAVPKFIGAAQYPDIWYQGEVSFSDQLWKVDIVNGNATLLLDPITITNGEEIDGIKLSLDENENYLFFVNKKDSFLWKLNLK</sequence>
<dbReference type="Gene3D" id="1.10.101.10">
    <property type="entry name" value="PGBD-like superfamily/PGBD"/>
    <property type="match status" value="1"/>
</dbReference>
<comment type="caution">
    <text evidence="3">The sequence shown here is derived from an EMBL/GenBank/DDBJ whole genome shotgun (WGS) entry which is preliminary data.</text>
</comment>
<evidence type="ECO:0000313" key="4">
    <source>
        <dbReference type="Proteomes" id="UP000178138"/>
    </source>
</evidence>
<name>A0A1F6YQ06_9BACT</name>
<feature type="transmembrane region" description="Helical" evidence="1">
    <location>
        <begin position="7"/>
        <end position="26"/>
    </location>
</feature>
<dbReference type="SUPFAM" id="SSF82171">
    <property type="entry name" value="DPP6 N-terminal domain-like"/>
    <property type="match status" value="1"/>
</dbReference>
<dbReference type="InterPro" id="IPR036366">
    <property type="entry name" value="PGBDSf"/>
</dbReference>
<accession>A0A1F6YQ06</accession>
<dbReference type="InterPro" id="IPR036365">
    <property type="entry name" value="PGBD-like_sf"/>
</dbReference>
<proteinExistence type="predicted"/>
<protein>
    <recommendedName>
        <fullName evidence="2">Peptidoglycan binding-like domain-containing protein</fullName>
    </recommendedName>
</protein>
<dbReference type="AlphaFoldDB" id="A0A1F6YQ06"/>